<comment type="caution">
    <text evidence="1">The sequence shown here is derived from an EMBL/GenBank/DDBJ whole genome shotgun (WGS) entry which is preliminary data.</text>
</comment>
<organism evidence="1 2">
    <name type="scientific">Punica granatum</name>
    <name type="common">Pomegranate</name>
    <dbReference type="NCBI Taxonomy" id="22663"/>
    <lineage>
        <taxon>Eukaryota</taxon>
        <taxon>Viridiplantae</taxon>
        <taxon>Streptophyta</taxon>
        <taxon>Embryophyta</taxon>
        <taxon>Tracheophyta</taxon>
        <taxon>Spermatophyta</taxon>
        <taxon>Magnoliopsida</taxon>
        <taxon>eudicotyledons</taxon>
        <taxon>Gunneridae</taxon>
        <taxon>Pentapetalae</taxon>
        <taxon>rosids</taxon>
        <taxon>malvids</taxon>
        <taxon>Myrtales</taxon>
        <taxon>Lythraceae</taxon>
        <taxon>Punica</taxon>
    </lineage>
</organism>
<dbReference type="Proteomes" id="UP000233551">
    <property type="component" value="Unassembled WGS sequence"/>
</dbReference>
<protein>
    <submittedName>
        <fullName evidence="1">Uncharacterized protein</fullName>
    </submittedName>
</protein>
<dbReference type="EMBL" id="PGOL01000095">
    <property type="protein sequence ID" value="PKI77352.1"/>
    <property type="molecule type" value="Genomic_DNA"/>
</dbReference>
<proteinExistence type="predicted"/>
<sequence>MEKYAYKTWGHATGYAEAREAWHIENVKGCALLFLTKKTEDCDSACGLKFPGIEGCGFYDSGGLPVFASIVASHCKRSWAYCLGSDGSSENLPSSVLSRRRRD</sequence>
<keyword evidence="2" id="KW-1185">Reference proteome</keyword>
<name>A0A2I0L9I3_PUNGR</name>
<dbReference type="AlphaFoldDB" id="A0A2I0L9I3"/>
<evidence type="ECO:0000313" key="2">
    <source>
        <dbReference type="Proteomes" id="UP000233551"/>
    </source>
</evidence>
<gene>
    <name evidence="1" type="ORF">CRG98_002297</name>
</gene>
<evidence type="ECO:0000313" key="1">
    <source>
        <dbReference type="EMBL" id="PKI77352.1"/>
    </source>
</evidence>
<accession>A0A2I0L9I3</accession>
<reference evidence="1 2" key="1">
    <citation type="submission" date="2017-11" db="EMBL/GenBank/DDBJ databases">
        <title>De-novo sequencing of pomegranate (Punica granatum L.) genome.</title>
        <authorList>
            <person name="Akparov Z."/>
            <person name="Amiraslanov A."/>
            <person name="Hajiyeva S."/>
            <person name="Abbasov M."/>
            <person name="Kaur K."/>
            <person name="Hamwieh A."/>
            <person name="Solovyev V."/>
            <person name="Salamov A."/>
            <person name="Braich B."/>
            <person name="Kosarev P."/>
            <person name="Mahmoud A."/>
            <person name="Hajiyev E."/>
            <person name="Babayeva S."/>
            <person name="Izzatullayeva V."/>
            <person name="Mammadov A."/>
            <person name="Mammadov A."/>
            <person name="Sharifova S."/>
            <person name="Ojaghi J."/>
            <person name="Eynullazada K."/>
            <person name="Bayramov B."/>
            <person name="Abdulazimova A."/>
            <person name="Shahmuradov I."/>
        </authorList>
    </citation>
    <scope>NUCLEOTIDE SEQUENCE [LARGE SCALE GENOMIC DNA]</scope>
    <source>
        <strain evidence="2">cv. AG2017</strain>
        <tissue evidence="1">Leaf</tissue>
    </source>
</reference>